<organism evidence="7 8">
    <name type="scientific">Paraflavitalea soli</name>
    <dbReference type="NCBI Taxonomy" id="2315862"/>
    <lineage>
        <taxon>Bacteria</taxon>
        <taxon>Pseudomonadati</taxon>
        <taxon>Bacteroidota</taxon>
        <taxon>Chitinophagia</taxon>
        <taxon>Chitinophagales</taxon>
        <taxon>Chitinophagaceae</taxon>
        <taxon>Paraflavitalea</taxon>
    </lineage>
</organism>
<keyword evidence="5" id="KW-0732">Signal</keyword>
<dbReference type="KEGG" id="pseg:D3H65_02195"/>
<dbReference type="PANTHER" id="PTHR42852">
    <property type="entry name" value="THIOL:DISULFIDE INTERCHANGE PROTEIN DSBE"/>
    <property type="match status" value="1"/>
</dbReference>
<dbReference type="InterPro" id="IPR036249">
    <property type="entry name" value="Thioredoxin-like_sf"/>
</dbReference>
<feature type="chain" id="PRO_5017812342" evidence="5">
    <location>
        <begin position="26"/>
        <end position="490"/>
    </location>
</feature>
<feature type="domain" description="Thioredoxin" evidence="6">
    <location>
        <begin position="334"/>
        <end position="488"/>
    </location>
</feature>
<dbReference type="Proteomes" id="UP000263900">
    <property type="component" value="Chromosome"/>
</dbReference>
<keyword evidence="8" id="KW-1185">Reference proteome</keyword>
<keyword evidence="2" id="KW-0201">Cytochrome c-type biogenesis</keyword>
<protein>
    <submittedName>
        <fullName evidence="7">TlpA family protein disulfide reductase</fullName>
    </submittedName>
</protein>
<evidence type="ECO:0000256" key="1">
    <source>
        <dbReference type="ARBA" id="ARBA00004196"/>
    </source>
</evidence>
<dbReference type="InterPro" id="IPR013766">
    <property type="entry name" value="Thioredoxin_domain"/>
</dbReference>
<comment type="subcellular location">
    <subcellularLocation>
        <location evidence="1">Cell envelope</location>
    </subcellularLocation>
</comment>
<dbReference type="Pfam" id="PF08534">
    <property type="entry name" value="Redoxin"/>
    <property type="match status" value="1"/>
</dbReference>
<evidence type="ECO:0000256" key="4">
    <source>
        <dbReference type="ARBA" id="ARBA00023284"/>
    </source>
</evidence>
<proteinExistence type="predicted"/>
<dbReference type="GO" id="GO:0016491">
    <property type="term" value="F:oxidoreductase activity"/>
    <property type="evidence" value="ECO:0007669"/>
    <property type="project" value="InterPro"/>
</dbReference>
<sequence>MINSFCMKYMSLLVMAGMAMSTSLAQSPIPKPVTITVSMAHITDSTPTVFTFHFVNPFYKESPQVQLDANGRLLVRGEMIFTQNMTVRYNEVFINLYVSPGDSVHLSIDAALLADKHFGWLSISGDHAQLSEQLNKSHQYIMGLPYKKYDLHVPAPDMLAAFRADYAEKMATFNTYAAVHQLHPVVIDFIQRDYLYGLSNWITDYVMDSLPEAERKARINIFRDSIFELHEPANFKSMMFSYHLGWYAKWIAESNGAVRTALREERWKDAIEAAAASLLQEPAGINRDYMFFSFLSGIVAKSPTLLEELPAIRHYFTAPLYYDYFTRSVKRNASLSFSPLAVSGLHKLTASGQVQRIPPTDVLQFLGKRYRGKVIYLDVYATWCGPCRKEMTYTPALHQAYKKQQVEFVNLCAQDEMPDWKKLIKEKNLPGEHYFLDADASKLFLGNYRITGFPTYWLIDKKGKIVTKLAPRPSDSGKLHQQLDVLLAGQ</sequence>
<keyword evidence="4" id="KW-0676">Redox-active center</keyword>
<dbReference type="AlphaFoldDB" id="A0A3B7MQG7"/>
<keyword evidence="3" id="KW-1015">Disulfide bond</keyword>
<evidence type="ECO:0000313" key="8">
    <source>
        <dbReference type="Proteomes" id="UP000263900"/>
    </source>
</evidence>
<dbReference type="InterPro" id="IPR050553">
    <property type="entry name" value="Thioredoxin_ResA/DsbE_sf"/>
</dbReference>
<evidence type="ECO:0000313" key="7">
    <source>
        <dbReference type="EMBL" id="AXY72851.1"/>
    </source>
</evidence>
<evidence type="ECO:0000256" key="3">
    <source>
        <dbReference type="ARBA" id="ARBA00023157"/>
    </source>
</evidence>
<evidence type="ECO:0000256" key="2">
    <source>
        <dbReference type="ARBA" id="ARBA00022748"/>
    </source>
</evidence>
<dbReference type="Gene3D" id="3.40.30.10">
    <property type="entry name" value="Glutaredoxin"/>
    <property type="match status" value="1"/>
</dbReference>
<dbReference type="InterPro" id="IPR013740">
    <property type="entry name" value="Redoxin"/>
</dbReference>
<accession>A0A3B7MQG7</accession>
<dbReference type="PANTHER" id="PTHR42852:SF6">
    <property type="entry name" value="THIOL:DISULFIDE INTERCHANGE PROTEIN DSBE"/>
    <property type="match status" value="1"/>
</dbReference>
<gene>
    <name evidence="7" type="ORF">D3H65_02195</name>
</gene>
<evidence type="ECO:0000259" key="6">
    <source>
        <dbReference type="PROSITE" id="PS51352"/>
    </source>
</evidence>
<reference evidence="7 8" key="1">
    <citation type="submission" date="2018-09" db="EMBL/GenBank/DDBJ databases">
        <title>Genome sequencing of strain 6GH32-13.</title>
        <authorList>
            <person name="Weon H.-Y."/>
            <person name="Heo J."/>
            <person name="Kwon S.-W."/>
        </authorList>
    </citation>
    <scope>NUCLEOTIDE SEQUENCE [LARGE SCALE GENOMIC DNA]</scope>
    <source>
        <strain evidence="7 8">5GH32-13</strain>
    </source>
</reference>
<dbReference type="GO" id="GO:0017004">
    <property type="term" value="P:cytochrome complex assembly"/>
    <property type="evidence" value="ECO:0007669"/>
    <property type="project" value="UniProtKB-KW"/>
</dbReference>
<dbReference type="EMBL" id="CP032157">
    <property type="protein sequence ID" value="AXY72851.1"/>
    <property type="molecule type" value="Genomic_DNA"/>
</dbReference>
<evidence type="ECO:0000256" key="5">
    <source>
        <dbReference type="SAM" id="SignalP"/>
    </source>
</evidence>
<feature type="signal peptide" evidence="5">
    <location>
        <begin position="1"/>
        <end position="25"/>
    </location>
</feature>
<dbReference type="GO" id="GO:0030313">
    <property type="term" value="C:cell envelope"/>
    <property type="evidence" value="ECO:0007669"/>
    <property type="project" value="UniProtKB-SubCell"/>
</dbReference>
<dbReference type="SUPFAM" id="SSF52833">
    <property type="entry name" value="Thioredoxin-like"/>
    <property type="match status" value="1"/>
</dbReference>
<dbReference type="OrthoDB" id="743079at2"/>
<dbReference type="PROSITE" id="PS51352">
    <property type="entry name" value="THIOREDOXIN_2"/>
    <property type="match status" value="1"/>
</dbReference>
<name>A0A3B7MQG7_9BACT</name>
<dbReference type="CDD" id="cd02966">
    <property type="entry name" value="TlpA_like_family"/>
    <property type="match status" value="1"/>
</dbReference>